<organism evidence="2 3">
    <name type="scientific">Succinivibrio faecicola</name>
    <dbReference type="NCBI Taxonomy" id="2820300"/>
    <lineage>
        <taxon>Bacteria</taxon>
        <taxon>Pseudomonadati</taxon>
        <taxon>Pseudomonadota</taxon>
        <taxon>Gammaproteobacteria</taxon>
        <taxon>Aeromonadales</taxon>
        <taxon>Succinivibrionaceae</taxon>
        <taxon>Succinivibrio</taxon>
    </lineage>
</organism>
<evidence type="ECO:0000313" key="2">
    <source>
        <dbReference type="EMBL" id="MBW7571162.1"/>
    </source>
</evidence>
<reference evidence="2 3" key="1">
    <citation type="submission" date="2021-03" db="EMBL/GenBank/DDBJ databases">
        <title>Succinivibrio sp. nov. isolated from feces of cow.</title>
        <authorList>
            <person name="Choi J.-Y."/>
        </authorList>
    </citation>
    <scope>NUCLEOTIDE SEQUENCE [LARGE SCALE GENOMIC DNA]</scope>
    <source>
        <strain evidence="2 3">AGMB01872</strain>
    </source>
</reference>
<feature type="domain" description="Transposase IS4-like" evidence="1">
    <location>
        <begin position="162"/>
        <end position="274"/>
    </location>
</feature>
<feature type="non-terminal residue" evidence="2">
    <location>
        <position position="1"/>
    </location>
</feature>
<feature type="non-terminal residue" evidence="2">
    <location>
        <position position="381"/>
    </location>
</feature>
<gene>
    <name evidence="2" type="ORF">J5V48_09715</name>
</gene>
<dbReference type="PANTHER" id="PTHR34614">
    <property type="match status" value="1"/>
</dbReference>
<accession>A0ABS7DIM9</accession>
<dbReference type="PANTHER" id="PTHR34614:SF2">
    <property type="entry name" value="TRANSPOSASE IS4-LIKE DOMAIN-CONTAINING PROTEIN"/>
    <property type="match status" value="1"/>
</dbReference>
<protein>
    <submittedName>
        <fullName evidence="2">Transposase</fullName>
    </submittedName>
</protein>
<comment type="caution">
    <text evidence="2">The sequence shown here is derived from an EMBL/GenBank/DDBJ whole genome shotgun (WGS) entry which is preliminary data.</text>
</comment>
<evidence type="ECO:0000259" key="1">
    <source>
        <dbReference type="Pfam" id="PF01609"/>
    </source>
</evidence>
<dbReference type="EMBL" id="JAGFNY010000087">
    <property type="protein sequence ID" value="MBW7571162.1"/>
    <property type="molecule type" value="Genomic_DNA"/>
</dbReference>
<evidence type="ECO:0000313" key="3">
    <source>
        <dbReference type="Proteomes" id="UP000731465"/>
    </source>
</evidence>
<proteinExistence type="predicted"/>
<dbReference type="Pfam" id="PF01609">
    <property type="entry name" value="DDE_Tnp_1"/>
    <property type="match status" value="1"/>
</dbReference>
<dbReference type="RefSeq" id="WP_219938445.1">
    <property type="nucleotide sequence ID" value="NZ_JAGFNY010000087.1"/>
</dbReference>
<name>A0ABS7DIM9_9GAMM</name>
<keyword evidence="3" id="KW-1185">Reference proteome</keyword>
<sequence>SLGEIVWKDDFIEQHPELNDFIAFRNGKGTIEFKQIEDTEKLISIKEALNAKRYAAGATWVFDNLIADTPLSKALKETFGTNNINKKILSLAYFLNISDSNVTSRYEVFADTHRLPWQKTMTASAICRLFQNITSDKIDQFMSKLSSFTKLRDDDNNKTEYYALDSTSISTYSQNLSKAEYGHNKDGDKTPQINVLMVVNQLTGEPVYYRTYSGNIPDMSTVKHYLNEMSRLELNNNAVLVADKGYSNIRNIHRFYQSKVSFLLNMRTSFAVCKNLFNEARIHLFDPITYDESIGNNVYTTEINWSYPINFKHNCKRTPREKELMFVHIYYSREIYNAHEKTIHSNIAKVAKMLQENKPLSSEYKYIKDTFLIENKDEENG</sequence>
<dbReference type="Proteomes" id="UP000731465">
    <property type="component" value="Unassembled WGS sequence"/>
</dbReference>
<dbReference type="InterPro" id="IPR002559">
    <property type="entry name" value="Transposase_11"/>
</dbReference>